<reference evidence="4" key="2">
    <citation type="submission" date="2020-09" db="EMBL/GenBank/DDBJ databases">
        <authorList>
            <person name="Sun Q."/>
            <person name="Kim S."/>
        </authorList>
    </citation>
    <scope>NUCLEOTIDE SEQUENCE</scope>
    <source>
        <strain evidence="4">KCTC 23430</strain>
    </source>
</reference>
<name>A0A919CJ69_9GAMM</name>
<evidence type="ECO:0000256" key="1">
    <source>
        <dbReference type="ARBA" id="ARBA00008898"/>
    </source>
</evidence>
<evidence type="ECO:0000259" key="3">
    <source>
        <dbReference type="SMART" id="SM00903"/>
    </source>
</evidence>
<proteinExistence type="inferred from homology"/>
<organism evidence="4 5">
    <name type="scientific">Parahalioglobus pacificus</name>
    <dbReference type="NCBI Taxonomy" id="930806"/>
    <lineage>
        <taxon>Bacteria</taxon>
        <taxon>Pseudomonadati</taxon>
        <taxon>Pseudomonadota</taxon>
        <taxon>Gammaproteobacteria</taxon>
        <taxon>Cellvibrionales</taxon>
        <taxon>Halieaceae</taxon>
        <taxon>Parahalioglobus</taxon>
    </lineage>
</organism>
<dbReference type="GO" id="GO:0042602">
    <property type="term" value="F:riboflavin reductase (NADPH) activity"/>
    <property type="evidence" value="ECO:0007669"/>
    <property type="project" value="TreeGrafter"/>
</dbReference>
<reference evidence="4" key="1">
    <citation type="journal article" date="2014" name="Int. J. Syst. Evol. Microbiol.">
        <title>Complete genome sequence of Corynebacterium casei LMG S-19264T (=DSM 44701T), isolated from a smear-ripened cheese.</title>
        <authorList>
            <consortium name="US DOE Joint Genome Institute (JGI-PGF)"/>
            <person name="Walter F."/>
            <person name="Albersmeier A."/>
            <person name="Kalinowski J."/>
            <person name="Ruckert C."/>
        </authorList>
    </citation>
    <scope>NUCLEOTIDE SEQUENCE</scope>
    <source>
        <strain evidence="4">KCTC 23430</strain>
    </source>
</reference>
<keyword evidence="5" id="KW-1185">Reference proteome</keyword>
<dbReference type="PANTHER" id="PTHR30466:SF11">
    <property type="entry name" value="FLAVIN-DEPENDENT MONOOXYGENASE, REDUCTASE SUBUNIT HSAB"/>
    <property type="match status" value="1"/>
</dbReference>
<dbReference type="PANTHER" id="PTHR30466">
    <property type="entry name" value="FLAVIN REDUCTASE"/>
    <property type="match status" value="1"/>
</dbReference>
<dbReference type="RefSeq" id="WP_189475604.1">
    <property type="nucleotide sequence ID" value="NZ_BMYM01000001.1"/>
</dbReference>
<dbReference type="SMART" id="SM00903">
    <property type="entry name" value="Flavin_Reduct"/>
    <property type="match status" value="1"/>
</dbReference>
<gene>
    <name evidence="4" type="ORF">GCM10007053_09520</name>
</gene>
<dbReference type="InterPro" id="IPR002563">
    <property type="entry name" value="Flavin_Rdtase-like_dom"/>
</dbReference>
<dbReference type="InterPro" id="IPR012349">
    <property type="entry name" value="Split_barrel_FMN-bd"/>
</dbReference>
<evidence type="ECO:0000313" key="4">
    <source>
        <dbReference type="EMBL" id="GHD29287.1"/>
    </source>
</evidence>
<dbReference type="EMBL" id="BMYM01000001">
    <property type="protein sequence ID" value="GHD29287.1"/>
    <property type="molecule type" value="Genomic_DNA"/>
</dbReference>
<evidence type="ECO:0000313" key="5">
    <source>
        <dbReference type="Proteomes" id="UP000644693"/>
    </source>
</evidence>
<dbReference type="InterPro" id="IPR050268">
    <property type="entry name" value="NADH-dep_flavin_reductase"/>
</dbReference>
<dbReference type="SUPFAM" id="SSF50475">
    <property type="entry name" value="FMN-binding split barrel"/>
    <property type="match status" value="1"/>
</dbReference>
<accession>A0A919CJ69</accession>
<comment type="similarity">
    <text evidence="1">Belongs to the non-flavoprotein flavin reductase family.</text>
</comment>
<dbReference type="Pfam" id="PF01613">
    <property type="entry name" value="Flavin_Reduct"/>
    <property type="match status" value="1"/>
</dbReference>
<keyword evidence="2" id="KW-0560">Oxidoreductase</keyword>
<dbReference type="GO" id="GO:0010181">
    <property type="term" value="F:FMN binding"/>
    <property type="evidence" value="ECO:0007669"/>
    <property type="project" value="InterPro"/>
</dbReference>
<dbReference type="Gene3D" id="2.30.110.10">
    <property type="entry name" value="Electron Transport, Fmn-binding Protein, Chain A"/>
    <property type="match status" value="1"/>
</dbReference>
<sequence>MSIEGREFRDALGRFATGVCLITTTTADGRHLALTANSFSSVSLDPPLVLWNLQNNSDVFDEYASPERYAINILSQEQMDLSNTYAKKGGHELAPAHFTIGEHGAPVISGALASFECEPYATHEGGDHVIILGRVMGMSSSGEGRPLLFFGGSYGELAT</sequence>
<evidence type="ECO:0000256" key="2">
    <source>
        <dbReference type="ARBA" id="ARBA00023002"/>
    </source>
</evidence>
<protein>
    <recommendedName>
        <fullName evidence="3">Flavin reductase like domain-containing protein</fullName>
    </recommendedName>
</protein>
<dbReference type="AlphaFoldDB" id="A0A919CJ69"/>
<dbReference type="Proteomes" id="UP000644693">
    <property type="component" value="Unassembled WGS sequence"/>
</dbReference>
<comment type="caution">
    <text evidence="4">The sequence shown here is derived from an EMBL/GenBank/DDBJ whole genome shotgun (WGS) entry which is preliminary data.</text>
</comment>
<feature type="domain" description="Flavin reductase like" evidence="3">
    <location>
        <begin position="12"/>
        <end position="156"/>
    </location>
</feature>